<feature type="transmembrane region" description="Helical" evidence="7">
    <location>
        <begin position="254"/>
        <end position="274"/>
    </location>
</feature>
<dbReference type="SUPFAM" id="SSF144091">
    <property type="entry name" value="Rhomboid-like"/>
    <property type="match status" value="1"/>
</dbReference>
<keyword evidence="4" id="KW-0378">Hydrolase</keyword>
<feature type="transmembrane region" description="Helical" evidence="7">
    <location>
        <begin position="199"/>
        <end position="218"/>
    </location>
</feature>
<dbReference type="EMBL" id="QZCH01000003">
    <property type="protein sequence ID" value="RJG49960.1"/>
    <property type="molecule type" value="Genomic_DNA"/>
</dbReference>
<protein>
    <submittedName>
        <fullName evidence="10">Rhomboid family intramembrane serine protease</fullName>
    </submittedName>
</protein>
<dbReference type="InterPro" id="IPR035952">
    <property type="entry name" value="Rhomboid-like_sf"/>
</dbReference>
<evidence type="ECO:0000259" key="9">
    <source>
        <dbReference type="Pfam" id="PF13453"/>
    </source>
</evidence>
<dbReference type="Proteomes" id="UP000283255">
    <property type="component" value="Unassembled WGS sequence"/>
</dbReference>
<dbReference type="GO" id="GO:0006508">
    <property type="term" value="P:proteolysis"/>
    <property type="evidence" value="ECO:0007669"/>
    <property type="project" value="UniProtKB-KW"/>
</dbReference>
<feature type="domain" description="Transcription factor zinc-finger" evidence="9">
    <location>
        <begin position="5"/>
        <end position="42"/>
    </location>
</feature>
<evidence type="ECO:0000313" key="10">
    <source>
        <dbReference type="EMBL" id="RJG49960.1"/>
    </source>
</evidence>
<comment type="similarity">
    <text evidence="2">Belongs to the peptidase S54 family.</text>
</comment>
<evidence type="ECO:0000256" key="3">
    <source>
        <dbReference type="ARBA" id="ARBA00022692"/>
    </source>
</evidence>
<accession>A0A418YHU3</accession>
<feature type="domain" description="Peptidase S54 rhomboid" evidence="8">
    <location>
        <begin position="190"/>
        <end position="335"/>
    </location>
</feature>
<organism evidence="10 11">
    <name type="scientific">Motilimonas pumila</name>
    <dbReference type="NCBI Taxonomy" id="2303987"/>
    <lineage>
        <taxon>Bacteria</taxon>
        <taxon>Pseudomonadati</taxon>
        <taxon>Pseudomonadota</taxon>
        <taxon>Gammaproteobacteria</taxon>
        <taxon>Alteromonadales</taxon>
        <taxon>Alteromonadales genera incertae sedis</taxon>
        <taxon>Motilimonas</taxon>
    </lineage>
</organism>
<evidence type="ECO:0000256" key="7">
    <source>
        <dbReference type="SAM" id="Phobius"/>
    </source>
</evidence>
<evidence type="ECO:0000256" key="4">
    <source>
        <dbReference type="ARBA" id="ARBA00022801"/>
    </source>
</evidence>
<dbReference type="SUPFAM" id="SSF48695">
    <property type="entry name" value="Multiheme cytochromes"/>
    <property type="match status" value="1"/>
</dbReference>
<dbReference type="PANTHER" id="PTHR43731">
    <property type="entry name" value="RHOMBOID PROTEASE"/>
    <property type="match status" value="1"/>
</dbReference>
<keyword evidence="10" id="KW-0645">Protease</keyword>
<evidence type="ECO:0000256" key="5">
    <source>
        <dbReference type="ARBA" id="ARBA00022989"/>
    </source>
</evidence>
<comment type="caution">
    <text evidence="10">The sequence shown here is derived from an EMBL/GenBank/DDBJ whole genome shotgun (WGS) entry which is preliminary data.</text>
</comment>
<evidence type="ECO:0000256" key="6">
    <source>
        <dbReference type="ARBA" id="ARBA00023136"/>
    </source>
</evidence>
<dbReference type="InterPro" id="IPR027392">
    <property type="entry name" value="TF_Znf"/>
</dbReference>
<keyword evidence="5 7" id="KW-1133">Transmembrane helix</keyword>
<feature type="transmembrane region" description="Helical" evidence="7">
    <location>
        <begin position="150"/>
        <end position="169"/>
    </location>
</feature>
<dbReference type="InterPro" id="IPR050925">
    <property type="entry name" value="Rhomboid_protease_S54"/>
</dbReference>
<proteinExistence type="inferred from homology"/>
<keyword evidence="3 7" id="KW-0812">Transmembrane</keyword>
<sequence>MPEKHCPHCHQLPLTITEYQNQEIDLCQQCGGLWFETGELEASYEHHGMEHDLMAEIGPFCHTTNHACPDCHKPLDRHQFVEQVDAHIDICHSCHGAWVDKDQIELIQHTPRIKQAMQAFNQSTSIASYLFQFLTRLPVEYNIQPRQPAYLTYGLISFNCLVFFVVAYSDVIPSQWIDWLVFSPEHFLQRPWTIVSYQFLHADLLHLLGNMYFLYIIGDNLEDTLGKAKYLALYLLFGCAAGLSFYFAHLGEAIPMVGASGAIAGFFGAYILLFKKAKLTFMFLVYQARLPAWVYFLIWFAMNCYGLFHQDTSVAWTAHIGGFIAGLLVTTLLYKRVMKLNPSIEYINNHQI</sequence>
<evidence type="ECO:0000256" key="2">
    <source>
        <dbReference type="ARBA" id="ARBA00009045"/>
    </source>
</evidence>
<evidence type="ECO:0000259" key="8">
    <source>
        <dbReference type="Pfam" id="PF01694"/>
    </source>
</evidence>
<reference evidence="10 11" key="1">
    <citation type="submission" date="2018-09" db="EMBL/GenBank/DDBJ databases">
        <authorList>
            <person name="Wang F."/>
        </authorList>
    </citation>
    <scope>NUCLEOTIDE SEQUENCE [LARGE SCALE GENOMIC DNA]</scope>
    <source>
        <strain evidence="10 11">PLHSC7-2</strain>
    </source>
</reference>
<comment type="subcellular location">
    <subcellularLocation>
        <location evidence="1">Membrane</location>
        <topology evidence="1">Multi-pass membrane protein</topology>
    </subcellularLocation>
</comment>
<dbReference type="GO" id="GO:0004252">
    <property type="term" value="F:serine-type endopeptidase activity"/>
    <property type="evidence" value="ECO:0007669"/>
    <property type="project" value="InterPro"/>
</dbReference>
<dbReference type="OrthoDB" id="9814037at2"/>
<dbReference type="Pfam" id="PF13453">
    <property type="entry name" value="Zn_ribbon_TFIIB"/>
    <property type="match status" value="1"/>
</dbReference>
<gene>
    <name evidence="10" type="ORF">D1Z90_04765</name>
</gene>
<dbReference type="InterPro" id="IPR022764">
    <property type="entry name" value="Peptidase_S54_rhomboid_dom"/>
</dbReference>
<dbReference type="Pfam" id="PF01694">
    <property type="entry name" value="Rhomboid"/>
    <property type="match status" value="1"/>
</dbReference>
<reference evidence="10 11" key="2">
    <citation type="submission" date="2019-01" db="EMBL/GenBank/DDBJ databases">
        <title>Motilimonas pumilus sp. nov., isolated from the gut of sea cucumber (Apostichopus japonicus).</title>
        <authorList>
            <person name="Wang F.-Q."/>
            <person name="Ren L.-H."/>
            <person name="Lin Y.-W."/>
            <person name="Sun G.-H."/>
            <person name="Du Z.-J."/>
            <person name="Zhao J.-X."/>
            <person name="Liu X.-J."/>
            <person name="Liu L.-J."/>
        </authorList>
    </citation>
    <scope>NUCLEOTIDE SEQUENCE [LARGE SCALE GENOMIC DNA]</scope>
    <source>
        <strain evidence="10 11">PLHSC7-2</strain>
    </source>
</reference>
<feature type="transmembrane region" description="Helical" evidence="7">
    <location>
        <begin position="314"/>
        <end position="334"/>
    </location>
</feature>
<keyword evidence="6 7" id="KW-0472">Membrane</keyword>
<dbReference type="AlphaFoldDB" id="A0A418YHU3"/>
<dbReference type="GO" id="GO:0016020">
    <property type="term" value="C:membrane"/>
    <property type="evidence" value="ECO:0007669"/>
    <property type="project" value="UniProtKB-SubCell"/>
</dbReference>
<name>A0A418YHU3_9GAMM</name>
<dbReference type="PANTHER" id="PTHR43731:SF14">
    <property type="entry name" value="PRESENILIN-ASSOCIATED RHOMBOID-LIKE PROTEIN, MITOCHONDRIAL"/>
    <property type="match status" value="1"/>
</dbReference>
<dbReference type="RefSeq" id="WP_119909606.1">
    <property type="nucleotide sequence ID" value="NZ_QZCH01000003.1"/>
</dbReference>
<feature type="transmembrane region" description="Helical" evidence="7">
    <location>
        <begin position="230"/>
        <end position="248"/>
    </location>
</feature>
<keyword evidence="11" id="KW-1185">Reference proteome</keyword>
<evidence type="ECO:0000256" key="1">
    <source>
        <dbReference type="ARBA" id="ARBA00004141"/>
    </source>
</evidence>
<feature type="transmembrane region" description="Helical" evidence="7">
    <location>
        <begin position="281"/>
        <end position="302"/>
    </location>
</feature>
<dbReference type="Gene3D" id="1.20.1540.10">
    <property type="entry name" value="Rhomboid-like"/>
    <property type="match status" value="1"/>
</dbReference>
<evidence type="ECO:0000313" key="11">
    <source>
        <dbReference type="Proteomes" id="UP000283255"/>
    </source>
</evidence>
<dbReference type="InterPro" id="IPR036280">
    <property type="entry name" value="Multihaem_cyt_sf"/>
</dbReference>